<dbReference type="InterPro" id="IPR010982">
    <property type="entry name" value="Lambda_DNA-bd_dom_sf"/>
</dbReference>
<sequence>MSLYDRIAAKPGGESDLAKARLRYEVLGALQRAFTLSQTSQADLARKLRVRRSAVNGVVRGDGNVRINTLAEYLFEMGFELNIELVEAGEPYRAESSGTGPAVADDAWQTPQVSVQGPNYVVVTSISDPLVYRNAETSAPAATRMGS</sequence>
<accession>A0A4R4NE67</accession>
<dbReference type="InterPro" id="IPR001387">
    <property type="entry name" value="Cro/C1-type_HTH"/>
</dbReference>
<evidence type="ECO:0000313" key="2">
    <source>
        <dbReference type="Proteomes" id="UP000295431"/>
    </source>
</evidence>
<gene>
    <name evidence="1" type="ORF">E1284_34810</name>
</gene>
<dbReference type="AlphaFoldDB" id="A0A4R4NE67"/>
<comment type="caution">
    <text evidence="1">The sequence shown here is derived from an EMBL/GenBank/DDBJ whole genome shotgun (WGS) entry which is preliminary data.</text>
</comment>
<dbReference type="SUPFAM" id="SSF47413">
    <property type="entry name" value="lambda repressor-like DNA-binding domains"/>
    <property type="match status" value="1"/>
</dbReference>
<dbReference type="Gene3D" id="1.10.260.40">
    <property type="entry name" value="lambda repressor-like DNA-binding domains"/>
    <property type="match status" value="1"/>
</dbReference>
<dbReference type="Proteomes" id="UP000295431">
    <property type="component" value="Unassembled WGS sequence"/>
</dbReference>
<name>A0A4R4NE67_9ACTN</name>
<dbReference type="OrthoDB" id="3397486at2"/>
<organism evidence="1 2">
    <name type="scientific">Actinomadura bangladeshensis</name>
    <dbReference type="NCBI Taxonomy" id="453573"/>
    <lineage>
        <taxon>Bacteria</taxon>
        <taxon>Bacillati</taxon>
        <taxon>Actinomycetota</taxon>
        <taxon>Actinomycetes</taxon>
        <taxon>Streptosporangiales</taxon>
        <taxon>Thermomonosporaceae</taxon>
        <taxon>Actinomadura</taxon>
    </lineage>
</organism>
<dbReference type="RefSeq" id="WP_131944414.1">
    <property type="nucleotide sequence ID" value="NZ_BAAAMX010000007.1"/>
</dbReference>
<evidence type="ECO:0008006" key="3">
    <source>
        <dbReference type="Google" id="ProtNLM"/>
    </source>
</evidence>
<reference evidence="1 2" key="1">
    <citation type="submission" date="2019-03" db="EMBL/GenBank/DDBJ databases">
        <title>Draft genome sequences of novel Actinobacteria.</title>
        <authorList>
            <person name="Sahin N."/>
            <person name="Ay H."/>
            <person name="Saygin H."/>
        </authorList>
    </citation>
    <scope>NUCLEOTIDE SEQUENCE [LARGE SCALE GENOMIC DNA]</scope>
    <source>
        <strain evidence="1 2">DSM 45347</strain>
    </source>
</reference>
<dbReference type="GO" id="GO:0003677">
    <property type="term" value="F:DNA binding"/>
    <property type="evidence" value="ECO:0007669"/>
    <property type="project" value="InterPro"/>
</dbReference>
<dbReference type="CDD" id="cd00093">
    <property type="entry name" value="HTH_XRE"/>
    <property type="match status" value="1"/>
</dbReference>
<dbReference type="EMBL" id="SMJW01000288">
    <property type="protein sequence ID" value="TDC05823.1"/>
    <property type="molecule type" value="Genomic_DNA"/>
</dbReference>
<evidence type="ECO:0000313" key="1">
    <source>
        <dbReference type="EMBL" id="TDC05823.1"/>
    </source>
</evidence>
<proteinExistence type="predicted"/>
<protein>
    <recommendedName>
        <fullName evidence="3">XRE family transcriptional regulator</fullName>
    </recommendedName>
</protein>
<keyword evidence="2" id="KW-1185">Reference proteome</keyword>